<dbReference type="EMBL" id="CALNXJ010000039">
    <property type="protein sequence ID" value="CAH3144366.1"/>
    <property type="molecule type" value="Genomic_DNA"/>
</dbReference>
<evidence type="ECO:0000313" key="5">
    <source>
        <dbReference type="EMBL" id="CAH3144366.1"/>
    </source>
</evidence>
<proteinExistence type="predicted"/>
<comment type="caution">
    <text evidence="5">The sequence shown here is derived from an EMBL/GenBank/DDBJ whole genome shotgun (WGS) entry which is preliminary data.</text>
</comment>
<keyword evidence="3" id="KW-1133">Transmembrane helix</keyword>
<keyword evidence="2" id="KW-1015">Disulfide bond</keyword>
<feature type="chain" id="PRO_5043728954" description="UPAR/Ly6 domain-containing protein" evidence="4">
    <location>
        <begin position="22"/>
        <end position="144"/>
    </location>
</feature>
<feature type="transmembrane region" description="Helical" evidence="3">
    <location>
        <begin position="123"/>
        <end position="141"/>
    </location>
</feature>
<evidence type="ECO:0008006" key="7">
    <source>
        <dbReference type="Google" id="ProtNLM"/>
    </source>
</evidence>
<dbReference type="Proteomes" id="UP001159428">
    <property type="component" value="Unassembled WGS sequence"/>
</dbReference>
<name>A0AAU9XFA1_9CNID</name>
<keyword evidence="3" id="KW-0472">Membrane</keyword>
<accession>A0AAU9XFA1</accession>
<evidence type="ECO:0000256" key="3">
    <source>
        <dbReference type="SAM" id="Phobius"/>
    </source>
</evidence>
<dbReference type="CDD" id="cd00117">
    <property type="entry name" value="TFP"/>
    <property type="match status" value="1"/>
</dbReference>
<protein>
    <recommendedName>
        <fullName evidence="7">UPAR/Ly6 domain-containing protein</fullName>
    </recommendedName>
</protein>
<sequence>MMASNVIITSVIIAVFLVGLAQKGVSLSCYMCYSTISWKDCFDKSRVGNCDSDKAVCSNTFTAVKQNDQQKLQFAAACLPKENCNKEKCREDLGSSGENKAVNCEISCCETDKCNMVASKGQVSSISILGLIISLLFCYSLQNF</sequence>
<evidence type="ECO:0000256" key="1">
    <source>
        <dbReference type="ARBA" id="ARBA00022729"/>
    </source>
</evidence>
<evidence type="ECO:0000256" key="4">
    <source>
        <dbReference type="SAM" id="SignalP"/>
    </source>
</evidence>
<keyword evidence="3" id="KW-0812">Transmembrane</keyword>
<gene>
    <name evidence="5" type="ORF">PMEA_00020994</name>
</gene>
<organism evidence="5 6">
    <name type="scientific">Pocillopora meandrina</name>
    <dbReference type="NCBI Taxonomy" id="46732"/>
    <lineage>
        <taxon>Eukaryota</taxon>
        <taxon>Metazoa</taxon>
        <taxon>Cnidaria</taxon>
        <taxon>Anthozoa</taxon>
        <taxon>Hexacorallia</taxon>
        <taxon>Scleractinia</taxon>
        <taxon>Astrocoeniina</taxon>
        <taxon>Pocilloporidae</taxon>
        <taxon>Pocillopora</taxon>
    </lineage>
</organism>
<dbReference type="InterPro" id="IPR045860">
    <property type="entry name" value="Snake_toxin-like_sf"/>
</dbReference>
<dbReference type="AlphaFoldDB" id="A0AAU9XFA1"/>
<dbReference type="PANTHER" id="PTHR10036">
    <property type="entry name" value="CD59 GLYCOPROTEIN"/>
    <property type="match status" value="1"/>
</dbReference>
<keyword evidence="1 4" id="KW-0732">Signal</keyword>
<keyword evidence="6" id="KW-1185">Reference proteome</keyword>
<reference evidence="5 6" key="1">
    <citation type="submission" date="2022-05" db="EMBL/GenBank/DDBJ databases">
        <authorList>
            <consortium name="Genoscope - CEA"/>
            <person name="William W."/>
        </authorList>
    </citation>
    <scope>NUCLEOTIDE SEQUENCE [LARGE SCALE GENOMIC DNA]</scope>
</reference>
<dbReference type="Gene3D" id="2.10.60.10">
    <property type="entry name" value="CD59"/>
    <property type="match status" value="1"/>
</dbReference>
<dbReference type="SUPFAM" id="SSF57302">
    <property type="entry name" value="Snake toxin-like"/>
    <property type="match status" value="1"/>
</dbReference>
<evidence type="ECO:0000313" key="6">
    <source>
        <dbReference type="Proteomes" id="UP001159428"/>
    </source>
</evidence>
<evidence type="ECO:0000256" key="2">
    <source>
        <dbReference type="ARBA" id="ARBA00023157"/>
    </source>
</evidence>
<feature type="signal peptide" evidence="4">
    <location>
        <begin position="1"/>
        <end position="21"/>
    </location>
</feature>